<dbReference type="InterPro" id="IPR009061">
    <property type="entry name" value="DNA-bd_dom_put_sf"/>
</dbReference>
<reference evidence="6 7" key="1">
    <citation type="submission" date="2024-10" db="EMBL/GenBank/DDBJ databases">
        <title>Updated reference genomes for cyclostephanoid diatoms.</title>
        <authorList>
            <person name="Roberts W.R."/>
            <person name="Alverson A.J."/>
        </authorList>
    </citation>
    <scope>NUCLEOTIDE SEQUENCE [LARGE SCALE GENOMIC DNA]</scope>
    <source>
        <strain evidence="6 7">AJA010-31</strain>
    </source>
</reference>
<dbReference type="Gene3D" id="3.90.530.10">
    <property type="entry name" value="XPA C-terminal domain"/>
    <property type="match status" value="1"/>
</dbReference>
<dbReference type="InterPro" id="IPR000465">
    <property type="entry name" value="XPA/RAD14"/>
</dbReference>
<feature type="region of interest" description="Disordered" evidence="4">
    <location>
        <begin position="1"/>
        <end position="105"/>
    </location>
</feature>
<keyword evidence="7" id="KW-1185">Reference proteome</keyword>
<comment type="caution">
    <text evidence="6">The sequence shown here is derived from an EMBL/GenBank/DDBJ whole genome shotgun (WGS) entry which is preliminary data.</text>
</comment>
<evidence type="ECO:0000256" key="3">
    <source>
        <dbReference type="ARBA" id="ARBA00023242"/>
    </source>
</evidence>
<evidence type="ECO:0000313" key="7">
    <source>
        <dbReference type="Proteomes" id="UP001530400"/>
    </source>
</evidence>
<feature type="compositionally biased region" description="Basic and acidic residues" evidence="4">
    <location>
        <begin position="24"/>
        <end position="33"/>
    </location>
</feature>
<feature type="compositionally biased region" description="Basic and acidic residues" evidence="4">
    <location>
        <begin position="171"/>
        <end position="195"/>
    </location>
</feature>
<dbReference type="CDD" id="cd21075">
    <property type="entry name" value="DBD_XPA-like"/>
    <property type="match status" value="1"/>
</dbReference>
<dbReference type="SUPFAM" id="SSF46955">
    <property type="entry name" value="Putative DNA-binding domain"/>
    <property type="match status" value="1"/>
</dbReference>
<feature type="compositionally biased region" description="Polar residues" evidence="4">
    <location>
        <begin position="69"/>
        <end position="93"/>
    </location>
</feature>
<dbReference type="Pfam" id="PF05181">
    <property type="entry name" value="XPA_C"/>
    <property type="match status" value="1"/>
</dbReference>
<keyword evidence="3" id="KW-0539">Nucleus</keyword>
<comment type="subcellular location">
    <subcellularLocation>
        <location evidence="1">Nucleus</location>
    </subcellularLocation>
</comment>
<feature type="region of interest" description="Disordered" evidence="4">
    <location>
        <begin position="163"/>
        <end position="195"/>
    </location>
</feature>
<dbReference type="InterPro" id="IPR037129">
    <property type="entry name" value="XPA_sf"/>
</dbReference>
<evidence type="ECO:0000256" key="2">
    <source>
        <dbReference type="ARBA" id="ARBA00022833"/>
    </source>
</evidence>
<keyword evidence="2" id="KW-0862">Zinc</keyword>
<gene>
    <name evidence="6" type="ORF">ACHAWO_000490</name>
</gene>
<feature type="compositionally biased region" description="Polar residues" evidence="4">
    <location>
        <begin position="34"/>
        <end position="47"/>
    </location>
</feature>
<evidence type="ECO:0000313" key="6">
    <source>
        <dbReference type="EMBL" id="KAL3787690.1"/>
    </source>
</evidence>
<dbReference type="GO" id="GO:0005634">
    <property type="term" value="C:nucleus"/>
    <property type="evidence" value="ECO:0007669"/>
    <property type="project" value="UniProtKB-SubCell"/>
</dbReference>
<evidence type="ECO:0000256" key="4">
    <source>
        <dbReference type="SAM" id="MobiDB-lite"/>
    </source>
</evidence>
<dbReference type="InterPro" id="IPR022656">
    <property type="entry name" value="XPA_C"/>
</dbReference>
<dbReference type="PANTHER" id="PTHR10142">
    <property type="entry name" value="DNA REPAIR PROTEIN COMPLEMENTING XP-A CELLS"/>
    <property type="match status" value="1"/>
</dbReference>
<evidence type="ECO:0000259" key="5">
    <source>
        <dbReference type="Pfam" id="PF05181"/>
    </source>
</evidence>
<feature type="compositionally biased region" description="Basic and acidic residues" evidence="4">
    <location>
        <begin position="7"/>
        <end position="16"/>
    </location>
</feature>
<accession>A0ABD3PHR2</accession>
<sequence>MALTEQQKQRIEENRKRALQIRKQKQEEKERQDNCLTAKQGGTNNTGGFLAAAAADESGRDKKRKIEPGTSSAPHPHPTTKTSINKLSNNQSKNELDDDEESLEDFEHNATEYITKAEAQRVYCLPLGTLAVCSYTERENPHKKGWSSMKLYSRSEVRRRARKRFGGKDGLVQERERRKEKRLEKDLEEMKDVFG</sequence>
<dbReference type="Proteomes" id="UP001530400">
    <property type="component" value="Unassembled WGS sequence"/>
</dbReference>
<protein>
    <recommendedName>
        <fullName evidence="5">XPA C-terminal domain-containing protein</fullName>
    </recommendedName>
</protein>
<feature type="domain" description="XPA C-terminal" evidence="5">
    <location>
        <begin position="113"/>
        <end position="157"/>
    </location>
</feature>
<evidence type="ECO:0000256" key="1">
    <source>
        <dbReference type="ARBA" id="ARBA00004123"/>
    </source>
</evidence>
<dbReference type="EMBL" id="JALLPJ020000600">
    <property type="protein sequence ID" value="KAL3787690.1"/>
    <property type="molecule type" value="Genomic_DNA"/>
</dbReference>
<feature type="compositionally biased region" description="Basic and acidic residues" evidence="4">
    <location>
        <begin position="57"/>
        <end position="67"/>
    </location>
</feature>
<proteinExistence type="predicted"/>
<dbReference type="PANTHER" id="PTHR10142:SF0">
    <property type="entry name" value="DNA REPAIR PROTEIN COMPLEMENTING XP-A CELLS"/>
    <property type="match status" value="1"/>
</dbReference>
<organism evidence="6 7">
    <name type="scientific">Cyclotella atomus</name>
    <dbReference type="NCBI Taxonomy" id="382360"/>
    <lineage>
        <taxon>Eukaryota</taxon>
        <taxon>Sar</taxon>
        <taxon>Stramenopiles</taxon>
        <taxon>Ochrophyta</taxon>
        <taxon>Bacillariophyta</taxon>
        <taxon>Coscinodiscophyceae</taxon>
        <taxon>Thalassiosirophycidae</taxon>
        <taxon>Stephanodiscales</taxon>
        <taxon>Stephanodiscaceae</taxon>
        <taxon>Cyclotella</taxon>
    </lineage>
</organism>
<dbReference type="AlphaFoldDB" id="A0ABD3PHR2"/>
<name>A0ABD3PHR2_9STRA</name>